<dbReference type="Pfam" id="PF07727">
    <property type="entry name" value="RVT_2"/>
    <property type="match status" value="1"/>
</dbReference>
<dbReference type="PANTHER" id="PTHR11439">
    <property type="entry name" value="GAG-POL-RELATED RETROTRANSPOSON"/>
    <property type="match status" value="1"/>
</dbReference>
<organism evidence="3 4">
    <name type="scientific">Tanacetum coccineum</name>
    <dbReference type="NCBI Taxonomy" id="301880"/>
    <lineage>
        <taxon>Eukaryota</taxon>
        <taxon>Viridiplantae</taxon>
        <taxon>Streptophyta</taxon>
        <taxon>Embryophyta</taxon>
        <taxon>Tracheophyta</taxon>
        <taxon>Spermatophyta</taxon>
        <taxon>Magnoliopsida</taxon>
        <taxon>eudicotyledons</taxon>
        <taxon>Gunneridae</taxon>
        <taxon>Pentapetalae</taxon>
        <taxon>asterids</taxon>
        <taxon>campanulids</taxon>
        <taxon>Asterales</taxon>
        <taxon>Asteraceae</taxon>
        <taxon>Asteroideae</taxon>
        <taxon>Anthemideae</taxon>
        <taxon>Anthemidinae</taxon>
        <taxon>Tanacetum</taxon>
    </lineage>
</organism>
<gene>
    <name evidence="3" type="ORF">Tco_0627682</name>
</gene>
<feature type="region of interest" description="Disordered" evidence="1">
    <location>
        <begin position="250"/>
        <end position="291"/>
    </location>
</feature>
<evidence type="ECO:0000259" key="2">
    <source>
        <dbReference type="Pfam" id="PF07727"/>
    </source>
</evidence>
<name>A0ABQ4WN82_9ASTR</name>
<dbReference type="CDD" id="cd09272">
    <property type="entry name" value="RNase_HI_RT_Ty1"/>
    <property type="match status" value="1"/>
</dbReference>
<comment type="caution">
    <text evidence="3">The sequence shown here is derived from an EMBL/GenBank/DDBJ whole genome shotgun (WGS) entry which is preliminary data.</text>
</comment>
<proteinExistence type="predicted"/>
<evidence type="ECO:0000313" key="3">
    <source>
        <dbReference type="EMBL" id="GJS54320.1"/>
    </source>
</evidence>
<dbReference type="Proteomes" id="UP001151760">
    <property type="component" value="Unassembled WGS sequence"/>
</dbReference>
<keyword evidence="4" id="KW-1185">Reference proteome</keyword>
<dbReference type="EMBL" id="BQNB010008789">
    <property type="protein sequence ID" value="GJS54320.1"/>
    <property type="molecule type" value="Genomic_DNA"/>
</dbReference>
<protein>
    <submittedName>
        <fullName evidence="3">Retrovirus-related pol polyprotein from transposon TNT 1-94</fullName>
    </submittedName>
</protein>
<feature type="domain" description="Reverse transcriptase Ty1/copia-type" evidence="2">
    <location>
        <begin position="393"/>
        <end position="489"/>
    </location>
</feature>
<evidence type="ECO:0000313" key="4">
    <source>
        <dbReference type="Proteomes" id="UP001151760"/>
    </source>
</evidence>
<evidence type="ECO:0000256" key="1">
    <source>
        <dbReference type="SAM" id="MobiDB-lite"/>
    </source>
</evidence>
<accession>A0ABQ4WN82</accession>
<reference evidence="3" key="1">
    <citation type="journal article" date="2022" name="Int. J. Mol. Sci.">
        <title>Draft Genome of Tanacetum Coccineum: Genomic Comparison of Closely Related Tanacetum-Family Plants.</title>
        <authorList>
            <person name="Yamashiro T."/>
            <person name="Shiraishi A."/>
            <person name="Nakayama K."/>
            <person name="Satake H."/>
        </authorList>
    </citation>
    <scope>NUCLEOTIDE SEQUENCE</scope>
</reference>
<dbReference type="InterPro" id="IPR013103">
    <property type="entry name" value="RVT_2"/>
</dbReference>
<feature type="compositionally biased region" description="Low complexity" evidence="1">
    <location>
        <begin position="258"/>
        <end position="274"/>
    </location>
</feature>
<reference evidence="3" key="2">
    <citation type="submission" date="2022-01" db="EMBL/GenBank/DDBJ databases">
        <authorList>
            <person name="Yamashiro T."/>
            <person name="Shiraishi A."/>
            <person name="Satake H."/>
            <person name="Nakayama K."/>
        </authorList>
    </citation>
    <scope>NUCLEOTIDE SEQUENCE</scope>
</reference>
<dbReference type="PANTHER" id="PTHR11439:SF498">
    <property type="entry name" value="DNAK FAMILY PROTEIN"/>
    <property type="match status" value="1"/>
</dbReference>
<sequence>MLGKGGNYKKIAASASSGSSSFSFTYEQFETLMRSVINDIKNNRTAGNDSTDDELDFVAGLYHLLNVAVESVDAKLSDMLNSHVNSGLFSCSTGVYNNSVYPNKFSLWHHRLEHLSISRMKYIQSTDVSVNASNDATCLTCSMAKLTKFPSPIMKYKTPYEMLLNKEPDYSSLRVFGCFVMATNPSRIPDNCFVSRDVQFHEHIFPFAYSSASKFLHTIPVTMPSSKPVYDDPVISTPLNDQHIKEAPAIDTPLLPPVTSVQNESVSSSTSSSEQTRKLTRQSKPPVWAKDFDPKSFKEAISDPRWCDAMTSELKALEKNGTWELTSLPPNKKAIGYHWLYKTKLKADGSVERKHARLLCKVGTLYKWMSLMHFCIEIYLKKYICKCLWDMLSKADYSLFTKKEGDSFTAILVYVDDLMITGNNPVQIQSLKSQLNSTFHMNDLRDLHYFLGLEVTKVDSSLFISQKKYTLELLKEAGVMTSKPYKLPMDPNLKLQAKMGSPLQDPEASCPMTRRSTTGYCILLGDSPISWKSKKQGVVSRSLAEAEYRAMAVTCYEVT</sequence>